<dbReference type="InterPro" id="IPR011701">
    <property type="entry name" value="MFS"/>
</dbReference>
<reference evidence="7 8" key="2">
    <citation type="journal article" date="2016" name="Science">
        <title>A bacterium that degrades and assimilates poly(ethylene terephthalate).</title>
        <authorList>
            <person name="Yoshida S."/>
            <person name="Hiraga K."/>
            <person name="Takehana T."/>
            <person name="Taniguchi I."/>
            <person name="Yamaji H."/>
            <person name="Maeda Y."/>
            <person name="Toyohara K."/>
            <person name="Miyamoto K."/>
            <person name="Kimura Y."/>
            <person name="Oda K."/>
        </authorList>
    </citation>
    <scope>NUCLEOTIDE SEQUENCE [LARGE SCALE GENOMIC DNA]</scope>
    <source>
        <strain evidence="8">NBRC 110686 / TISTR 2288 / 201-F6</strain>
    </source>
</reference>
<keyword evidence="8" id="KW-1185">Reference proteome</keyword>
<feature type="transmembrane region" description="Helical" evidence="5">
    <location>
        <begin position="52"/>
        <end position="73"/>
    </location>
</feature>
<accession>A0A0K8P0A9</accession>
<proteinExistence type="predicted"/>
<dbReference type="GO" id="GO:0005886">
    <property type="term" value="C:plasma membrane"/>
    <property type="evidence" value="ECO:0007669"/>
    <property type="project" value="TreeGrafter"/>
</dbReference>
<name>A0A0K8P0A9_PISS1</name>
<feature type="transmembrane region" description="Helical" evidence="5">
    <location>
        <begin position="138"/>
        <end position="159"/>
    </location>
</feature>
<feature type="transmembrane region" description="Helical" evidence="5">
    <location>
        <begin position="398"/>
        <end position="421"/>
    </location>
</feature>
<evidence type="ECO:0000313" key="7">
    <source>
        <dbReference type="EMBL" id="GAP36087.1"/>
    </source>
</evidence>
<feature type="transmembrane region" description="Helical" evidence="5">
    <location>
        <begin position="262"/>
        <end position="283"/>
    </location>
</feature>
<dbReference type="SUPFAM" id="SSF103473">
    <property type="entry name" value="MFS general substrate transporter"/>
    <property type="match status" value="1"/>
</dbReference>
<dbReference type="Proteomes" id="UP000037660">
    <property type="component" value="Unassembled WGS sequence"/>
</dbReference>
<dbReference type="InterPro" id="IPR036259">
    <property type="entry name" value="MFS_trans_sf"/>
</dbReference>
<dbReference type="Gene3D" id="1.20.1720.10">
    <property type="entry name" value="Multidrug resistance protein D"/>
    <property type="match status" value="1"/>
</dbReference>
<feature type="transmembrane region" description="Helical" evidence="5">
    <location>
        <begin position="433"/>
        <end position="459"/>
    </location>
</feature>
<dbReference type="GO" id="GO:0022857">
    <property type="term" value="F:transmembrane transporter activity"/>
    <property type="evidence" value="ECO:0007669"/>
    <property type="project" value="InterPro"/>
</dbReference>
<feature type="transmembrane region" description="Helical" evidence="5">
    <location>
        <begin position="85"/>
        <end position="102"/>
    </location>
</feature>
<evidence type="ECO:0000313" key="8">
    <source>
        <dbReference type="Proteomes" id="UP000037660"/>
    </source>
</evidence>
<feature type="transmembrane region" description="Helical" evidence="5">
    <location>
        <begin position="171"/>
        <end position="193"/>
    </location>
</feature>
<evidence type="ECO:0000256" key="4">
    <source>
        <dbReference type="ARBA" id="ARBA00023136"/>
    </source>
</evidence>
<gene>
    <name evidence="7" type="ORF">ISF6_1927</name>
</gene>
<keyword evidence="4 5" id="KW-0472">Membrane</keyword>
<dbReference type="STRING" id="1547922.ISF6_1927"/>
<dbReference type="Gene3D" id="1.20.1250.20">
    <property type="entry name" value="MFS general substrate transporter like domains"/>
    <property type="match status" value="1"/>
</dbReference>
<feature type="transmembrane region" description="Helical" evidence="5">
    <location>
        <begin position="479"/>
        <end position="499"/>
    </location>
</feature>
<evidence type="ECO:0000256" key="1">
    <source>
        <dbReference type="ARBA" id="ARBA00004141"/>
    </source>
</evidence>
<evidence type="ECO:0000256" key="3">
    <source>
        <dbReference type="ARBA" id="ARBA00022989"/>
    </source>
</evidence>
<feature type="domain" description="Major facilitator superfamily (MFS) profile" evidence="6">
    <location>
        <begin position="48"/>
        <end position="506"/>
    </location>
</feature>
<feature type="transmembrane region" description="Helical" evidence="5">
    <location>
        <begin position="295"/>
        <end position="328"/>
    </location>
</feature>
<dbReference type="PROSITE" id="PS50850">
    <property type="entry name" value="MFS"/>
    <property type="match status" value="1"/>
</dbReference>
<organism evidence="7 8">
    <name type="scientific">Piscinibacter sakaiensis</name>
    <name type="common">Ideonella sakaiensis</name>
    <dbReference type="NCBI Taxonomy" id="1547922"/>
    <lineage>
        <taxon>Bacteria</taxon>
        <taxon>Pseudomonadati</taxon>
        <taxon>Pseudomonadota</taxon>
        <taxon>Betaproteobacteria</taxon>
        <taxon>Burkholderiales</taxon>
        <taxon>Sphaerotilaceae</taxon>
        <taxon>Piscinibacter</taxon>
    </lineage>
</organism>
<feature type="transmembrane region" description="Helical" evidence="5">
    <location>
        <begin position="114"/>
        <end position="132"/>
    </location>
</feature>
<dbReference type="EMBL" id="BBYR01000031">
    <property type="protein sequence ID" value="GAP36087.1"/>
    <property type="molecule type" value="Genomic_DNA"/>
</dbReference>
<dbReference type="InterPro" id="IPR005829">
    <property type="entry name" value="Sugar_transporter_CS"/>
</dbReference>
<dbReference type="PANTHER" id="PTHR23501">
    <property type="entry name" value="MAJOR FACILITATOR SUPERFAMILY"/>
    <property type="match status" value="1"/>
</dbReference>
<dbReference type="AlphaFoldDB" id="A0A0K8P0A9"/>
<keyword evidence="3 5" id="KW-1133">Transmembrane helix</keyword>
<reference evidence="8" key="1">
    <citation type="submission" date="2015-07" db="EMBL/GenBank/DDBJ databases">
        <title>Discovery of a poly(ethylene terephthalate assimilation.</title>
        <authorList>
            <person name="Yoshida S."/>
            <person name="Hiraga K."/>
            <person name="Takehana T."/>
            <person name="Taniguchi I."/>
            <person name="Yamaji H."/>
            <person name="Maeda Y."/>
            <person name="Toyohara K."/>
            <person name="Miyamoto K."/>
            <person name="Kimura Y."/>
            <person name="Oda K."/>
        </authorList>
    </citation>
    <scope>NUCLEOTIDE SEQUENCE [LARGE SCALE GENOMIC DNA]</scope>
    <source>
        <strain evidence="8">NBRC 110686 / TISTR 2288 / 201-F6</strain>
    </source>
</reference>
<protein>
    <recommendedName>
        <fullName evidence="6">Major facilitator superfamily (MFS) profile domain-containing protein</fullName>
    </recommendedName>
</protein>
<sequence>MTFGNSRRRAHLSAKLRAPMSEHPLPPAPPPAPAAAAAPVDLQHFLQIFSAVMLPMFLASLDQTLLAAASPAIAAEFGGLADTPWIALGYLIASASTIPLYGRLGDRRGYRPMLLAALALFGVGTTLGGFAGGMGTLVAARVLQGLGGGGLMVLSQALIGELVPPRERPRFQGWFAAVFTLSSVAGPVIGGWVVHGPGWRWLFWGLLPGVAFALWRVSRLPRRAAAPAAPDAPPFDGVGLAGFVLATSGTLVWLTFAGHRFAWGSPTGLALAGAALAGWLLLIGHQRRRARRGAAFLPLDVLALPGLAAVAGTIVVFAGAMFALVFFMPVYVQLGHGADAARAGLALLPLTLGMAAGATLTGRVVARTGVAGRLPPYGLALAAAGAAMLALLPSTPGLRALAMGLCGLGFGTVMPNAQILVQTVAGRERLGAASALVSLARALGATFGTAVFGALAFEALAGEAVAQPTGAAAVALTRAFHLGFGVLAGVLLLGALLATRMPRLALGPRGEAAAAAVGPAGAD</sequence>
<evidence type="ECO:0000256" key="5">
    <source>
        <dbReference type="SAM" id="Phobius"/>
    </source>
</evidence>
<feature type="transmembrane region" description="Helical" evidence="5">
    <location>
        <begin position="340"/>
        <end position="362"/>
    </location>
</feature>
<feature type="transmembrane region" description="Helical" evidence="5">
    <location>
        <begin position="238"/>
        <end position="256"/>
    </location>
</feature>
<dbReference type="PANTHER" id="PTHR23501:SF197">
    <property type="entry name" value="COMD"/>
    <property type="match status" value="1"/>
</dbReference>
<keyword evidence="2 5" id="KW-0812">Transmembrane</keyword>
<comment type="subcellular location">
    <subcellularLocation>
        <location evidence="1">Membrane</location>
        <topology evidence="1">Multi-pass membrane protein</topology>
    </subcellularLocation>
</comment>
<dbReference type="Pfam" id="PF07690">
    <property type="entry name" value="MFS_1"/>
    <property type="match status" value="1"/>
</dbReference>
<evidence type="ECO:0000259" key="6">
    <source>
        <dbReference type="PROSITE" id="PS50850"/>
    </source>
</evidence>
<dbReference type="PROSITE" id="PS00217">
    <property type="entry name" value="SUGAR_TRANSPORT_2"/>
    <property type="match status" value="1"/>
</dbReference>
<evidence type="ECO:0000256" key="2">
    <source>
        <dbReference type="ARBA" id="ARBA00022692"/>
    </source>
</evidence>
<feature type="transmembrane region" description="Helical" evidence="5">
    <location>
        <begin position="199"/>
        <end position="217"/>
    </location>
</feature>
<feature type="transmembrane region" description="Helical" evidence="5">
    <location>
        <begin position="374"/>
        <end position="392"/>
    </location>
</feature>
<comment type="caution">
    <text evidence="7">The sequence shown here is derived from an EMBL/GenBank/DDBJ whole genome shotgun (WGS) entry which is preliminary data.</text>
</comment>
<dbReference type="InterPro" id="IPR020846">
    <property type="entry name" value="MFS_dom"/>
</dbReference>